<dbReference type="InterPro" id="IPR026983">
    <property type="entry name" value="DHC"/>
</dbReference>
<dbReference type="OMA" id="RLMTHTI"/>
<accession>A0A087UFD0</accession>
<dbReference type="GO" id="GO:0030286">
    <property type="term" value="C:dynein complex"/>
    <property type="evidence" value="ECO:0007669"/>
    <property type="project" value="InterPro"/>
</dbReference>
<evidence type="ECO:0000313" key="2">
    <source>
        <dbReference type="Proteomes" id="UP000054359"/>
    </source>
</evidence>
<dbReference type="PANTHER" id="PTHR45703:SF36">
    <property type="entry name" value="DYNEIN HEAVY CHAIN, CYTOPLASMIC"/>
    <property type="match status" value="1"/>
</dbReference>
<dbReference type="PANTHER" id="PTHR45703">
    <property type="entry name" value="DYNEIN HEAVY CHAIN"/>
    <property type="match status" value="1"/>
</dbReference>
<organism evidence="1 2">
    <name type="scientific">Stegodyphus mimosarum</name>
    <name type="common">African social velvet spider</name>
    <dbReference type="NCBI Taxonomy" id="407821"/>
    <lineage>
        <taxon>Eukaryota</taxon>
        <taxon>Metazoa</taxon>
        <taxon>Ecdysozoa</taxon>
        <taxon>Arthropoda</taxon>
        <taxon>Chelicerata</taxon>
        <taxon>Arachnida</taxon>
        <taxon>Araneae</taxon>
        <taxon>Araneomorphae</taxon>
        <taxon>Entelegynae</taxon>
        <taxon>Eresoidea</taxon>
        <taxon>Eresidae</taxon>
        <taxon>Stegodyphus</taxon>
    </lineage>
</organism>
<gene>
    <name evidence="1" type="ORF">X975_01793</name>
</gene>
<sequence>MGYMSECYRGSPLSIQKAVTVAEAYIRSYDETIKSFKMDQINYVKQLARRKATCGQLKNLIEFHHGEKDKLADTIPAFVDIGPFRLMTHTIRTVAIKKHQQLADAILEYFYDKLRQTMEKINDQFLVLLDRIEQPTGNIEDLLEKKQWCRTVPKKIEKLSTDVNRLRSDFRLMSSFNRNMDDEDFSTYWHIQVLHLLAYSGIQYMLYL</sequence>
<dbReference type="EMBL" id="KK119577">
    <property type="protein sequence ID" value="KFM76069.1"/>
    <property type="molecule type" value="Genomic_DNA"/>
</dbReference>
<feature type="non-terminal residue" evidence="1">
    <location>
        <position position="208"/>
    </location>
</feature>
<proteinExistence type="predicted"/>
<keyword evidence="2" id="KW-1185">Reference proteome</keyword>
<dbReference type="AlphaFoldDB" id="A0A087UFD0"/>
<protein>
    <submittedName>
        <fullName evidence="1">Dynein heavy chain 1, axonemal</fullName>
    </submittedName>
</protein>
<evidence type="ECO:0000313" key="1">
    <source>
        <dbReference type="EMBL" id="KFM76069.1"/>
    </source>
</evidence>
<reference evidence="1 2" key="1">
    <citation type="submission" date="2013-11" db="EMBL/GenBank/DDBJ databases">
        <title>Genome sequencing of Stegodyphus mimosarum.</title>
        <authorList>
            <person name="Bechsgaard J."/>
        </authorList>
    </citation>
    <scope>NUCLEOTIDE SEQUENCE [LARGE SCALE GENOMIC DNA]</scope>
</reference>
<dbReference type="GO" id="GO:0007018">
    <property type="term" value="P:microtubule-based movement"/>
    <property type="evidence" value="ECO:0007669"/>
    <property type="project" value="InterPro"/>
</dbReference>
<name>A0A087UFD0_STEMI</name>
<dbReference type="GO" id="GO:0045505">
    <property type="term" value="F:dynein intermediate chain binding"/>
    <property type="evidence" value="ECO:0007669"/>
    <property type="project" value="InterPro"/>
</dbReference>
<dbReference type="OrthoDB" id="6431015at2759"/>
<dbReference type="Proteomes" id="UP000054359">
    <property type="component" value="Unassembled WGS sequence"/>
</dbReference>
<dbReference type="GO" id="GO:0051959">
    <property type="term" value="F:dynein light intermediate chain binding"/>
    <property type="evidence" value="ECO:0007669"/>
    <property type="project" value="InterPro"/>
</dbReference>